<evidence type="ECO:0000256" key="1">
    <source>
        <dbReference type="SAM" id="MobiDB-lite"/>
    </source>
</evidence>
<keyword evidence="2" id="KW-1133">Transmembrane helix</keyword>
<dbReference type="RefSeq" id="WP_316779769.1">
    <property type="nucleotide sequence ID" value="NZ_JASMWN010000017.1"/>
</dbReference>
<keyword evidence="2" id="KW-0472">Membrane</keyword>
<accession>A0ABU3VI18</accession>
<dbReference type="InterPro" id="IPR009937">
    <property type="entry name" value="Phage_holin_3_6"/>
</dbReference>
<feature type="transmembrane region" description="Helical" evidence="2">
    <location>
        <begin position="20"/>
        <end position="42"/>
    </location>
</feature>
<sequence length="116" mass="12128">MLAEQLKKAAARAALKTAMLSGGAVCVLVGIGFLTMALWMYLTVLYGAILASLIVGMAYLGVGLIVMGFSVAKPTHEPAANAKPRPDEAPMDTSDAPPLVQAFLYGMQAGMKARRS</sequence>
<feature type="region of interest" description="Disordered" evidence="1">
    <location>
        <begin position="76"/>
        <end position="95"/>
    </location>
</feature>
<dbReference type="EMBL" id="JASMWN010000017">
    <property type="protein sequence ID" value="MDU9005799.1"/>
    <property type="molecule type" value="Genomic_DNA"/>
</dbReference>
<evidence type="ECO:0000313" key="4">
    <source>
        <dbReference type="Proteomes" id="UP001255416"/>
    </source>
</evidence>
<keyword evidence="2" id="KW-0812">Transmembrane</keyword>
<dbReference type="Proteomes" id="UP001255416">
    <property type="component" value="Unassembled WGS sequence"/>
</dbReference>
<keyword evidence="4" id="KW-1185">Reference proteome</keyword>
<comment type="caution">
    <text evidence="3">The sequence shown here is derived from an EMBL/GenBank/DDBJ whole genome shotgun (WGS) entry which is preliminary data.</text>
</comment>
<gene>
    <name evidence="3" type="ORF">QO231_18365</name>
</gene>
<evidence type="ECO:0000256" key="2">
    <source>
        <dbReference type="SAM" id="Phobius"/>
    </source>
</evidence>
<dbReference type="Pfam" id="PF07332">
    <property type="entry name" value="Phage_holin_3_6"/>
    <property type="match status" value="1"/>
</dbReference>
<name>A0ABU3VI18_9RHOB</name>
<reference evidence="4" key="1">
    <citation type="submission" date="2023-05" db="EMBL/GenBank/DDBJ databases">
        <title>Sedimentitalea sp. nov. JM2-8.</title>
        <authorList>
            <person name="Huang J."/>
        </authorList>
    </citation>
    <scope>NUCLEOTIDE SEQUENCE [LARGE SCALE GENOMIC DNA]</scope>
    <source>
        <strain evidence="4">KHS03</strain>
    </source>
</reference>
<proteinExistence type="predicted"/>
<evidence type="ECO:0000313" key="3">
    <source>
        <dbReference type="EMBL" id="MDU9005799.1"/>
    </source>
</evidence>
<organism evidence="3 4">
    <name type="scientific">Sedimentitalea todarodis</name>
    <dbReference type="NCBI Taxonomy" id="1631240"/>
    <lineage>
        <taxon>Bacteria</taxon>
        <taxon>Pseudomonadati</taxon>
        <taxon>Pseudomonadota</taxon>
        <taxon>Alphaproteobacteria</taxon>
        <taxon>Rhodobacterales</taxon>
        <taxon>Paracoccaceae</taxon>
        <taxon>Sedimentitalea</taxon>
    </lineage>
</organism>
<feature type="transmembrane region" description="Helical" evidence="2">
    <location>
        <begin position="48"/>
        <end position="69"/>
    </location>
</feature>
<protein>
    <submittedName>
        <fullName evidence="3">Phage holin family protein</fullName>
    </submittedName>
</protein>